<comment type="caution">
    <text evidence="2">The sequence shown here is derived from an EMBL/GenBank/DDBJ whole genome shotgun (WGS) entry which is preliminary data.</text>
</comment>
<evidence type="ECO:0000256" key="1">
    <source>
        <dbReference type="SAM" id="Phobius"/>
    </source>
</evidence>
<feature type="transmembrane region" description="Helical" evidence="1">
    <location>
        <begin position="14"/>
        <end position="37"/>
    </location>
</feature>
<keyword evidence="1" id="KW-0472">Membrane</keyword>
<keyword evidence="3" id="KW-1185">Reference proteome</keyword>
<keyword evidence="1" id="KW-1133">Transmembrane helix</keyword>
<accession>A0A7W9A4H4</accession>
<dbReference type="EMBL" id="JACIJB010000009">
    <property type="protein sequence ID" value="MBB5661286.1"/>
    <property type="molecule type" value="Genomic_DNA"/>
</dbReference>
<sequence>MPSPKPPRIARNPALRYVAVMAACMVFGGIAGAGAAVMGELRAVSVAMMAFVIALGMAGVIWMCVWWWRGLDEAAREAHKWAWWWGSTFGLAIGGIVLLTGMVVIDAEQAQTAFAAYDPVDLIQGGVFSVILVQTLGYAFAWVFWWARHR</sequence>
<name>A0A7W9A4H4_9CAUL</name>
<feature type="transmembrane region" description="Helical" evidence="1">
    <location>
        <begin position="43"/>
        <end position="69"/>
    </location>
</feature>
<organism evidence="2 3">
    <name type="scientific">Brevundimonas halotolerans</name>
    <dbReference type="NCBI Taxonomy" id="69670"/>
    <lineage>
        <taxon>Bacteria</taxon>
        <taxon>Pseudomonadati</taxon>
        <taxon>Pseudomonadota</taxon>
        <taxon>Alphaproteobacteria</taxon>
        <taxon>Caulobacterales</taxon>
        <taxon>Caulobacteraceae</taxon>
        <taxon>Brevundimonas</taxon>
    </lineage>
</organism>
<evidence type="ECO:0000313" key="3">
    <source>
        <dbReference type="Proteomes" id="UP000548978"/>
    </source>
</evidence>
<keyword evidence="1" id="KW-0812">Transmembrane</keyword>
<evidence type="ECO:0000313" key="2">
    <source>
        <dbReference type="EMBL" id="MBB5661286.1"/>
    </source>
</evidence>
<dbReference type="OrthoDB" id="7206962at2"/>
<gene>
    <name evidence="2" type="ORF">FHS65_002046</name>
</gene>
<reference evidence="2 3" key="1">
    <citation type="submission" date="2020-08" db="EMBL/GenBank/DDBJ databases">
        <title>Genomic Encyclopedia of Type Strains, Phase IV (KMG-IV): sequencing the most valuable type-strain genomes for metagenomic binning, comparative biology and taxonomic classification.</title>
        <authorList>
            <person name="Goeker M."/>
        </authorList>
    </citation>
    <scope>NUCLEOTIDE SEQUENCE [LARGE SCALE GENOMIC DNA]</scope>
    <source>
        <strain evidence="2 3">DSM 24448</strain>
    </source>
</reference>
<proteinExistence type="predicted"/>
<protein>
    <submittedName>
        <fullName evidence="2">Heme/copper-type cytochrome/quinol oxidase subunit 2</fullName>
    </submittedName>
</protein>
<feature type="transmembrane region" description="Helical" evidence="1">
    <location>
        <begin position="81"/>
        <end position="105"/>
    </location>
</feature>
<dbReference type="RefSeq" id="WP_123288509.1">
    <property type="nucleotide sequence ID" value="NZ_JACIJB010000009.1"/>
</dbReference>
<dbReference type="Proteomes" id="UP000548978">
    <property type="component" value="Unassembled WGS sequence"/>
</dbReference>
<feature type="transmembrane region" description="Helical" evidence="1">
    <location>
        <begin position="125"/>
        <end position="147"/>
    </location>
</feature>
<dbReference type="AlphaFoldDB" id="A0A7W9A4H4"/>